<reference evidence="2" key="1">
    <citation type="journal article" date="2020" name="Stud. Mycol.">
        <title>101 Dothideomycetes genomes: a test case for predicting lifestyles and emergence of pathogens.</title>
        <authorList>
            <person name="Haridas S."/>
            <person name="Albert R."/>
            <person name="Binder M."/>
            <person name="Bloem J."/>
            <person name="Labutti K."/>
            <person name="Salamov A."/>
            <person name="Andreopoulos B."/>
            <person name="Baker S."/>
            <person name="Barry K."/>
            <person name="Bills G."/>
            <person name="Bluhm B."/>
            <person name="Cannon C."/>
            <person name="Castanera R."/>
            <person name="Culley D."/>
            <person name="Daum C."/>
            <person name="Ezra D."/>
            <person name="Gonzalez J."/>
            <person name="Henrissat B."/>
            <person name="Kuo A."/>
            <person name="Liang C."/>
            <person name="Lipzen A."/>
            <person name="Lutzoni F."/>
            <person name="Magnuson J."/>
            <person name="Mondo S."/>
            <person name="Nolan M."/>
            <person name="Ohm R."/>
            <person name="Pangilinan J."/>
            <person name="Park H.-J."/>
            <person name="Ramirez L."/>
            <person name="Alfaro M."/>
            <person name="Sun H."/>
            <person name="Tritt A."/>
            <person name="Yoshinaga Y."/>
            <person name="Zwiers L.-H."/>
            <person name="Turgeon B."/>
            <person name="Goodwin S."/>
            <person name="Spatafora J."/>
            <person name="Crous P."/>
            <person name="Grigoriev I."/>
        </authorList>
    </citation>
    <scope>NUCLEOTIDE SEQUENCE</scope>
    <source>
        <strain evidence="2">CBS 116005</strain>
    </source>
</reference>
<gene>
    <name evidence="2" type="ORF">EJ03DRAFT_188190</name>
</gene>
<evidence type="ECO:0000313" key="3">
    <source>
        <dbReference type="Proteomes" id="UP000799436"/>
    </source>
</evidence>
<proteinExistence type="predicted"/>
<accession>A0A6G1LI67</accession>
<protein>
    <submittedName>
        <fullName evidence="2">Uncharacterized protein</fullName>
    </submittedName>
</protein>
<sequence length="94" mass="9839">MMSGSALGDGQEVDEGVDDHSKSRGQQRKGLAVRIESEAVEAIAARRVEDEQHPLNDPTDDAAAPTNSNNGSNSASEDAAPTRTNGCPGERSTF</sequence>
<feature type="region of interest" description="Disordered" evidence="1">
    <location>
        <begin position="1"/>
        <end position="94"/>
    </location>
</feature>
<name>A0A6G1LI67_9PEZI</name>
<evidence type="ECO:0000256" key="1">
    <source>
        <dbReference type="SAM" id="MobiDB-lite"/>
    </source>
</evidence>
<dbReference type="Proteomes" id="UP000799436">
    <property type="component" value="Unassembled WGS sequence"/>
</dbReference>
<feature type="compositionally biased region" description="Basic and acidic residues" evidence="1">
    <location>
        <begin position="44"/>
        <end position="54"/>
    </location>
</feature>
<feature type="compositionally biased region" description="Polar residues" evidence="1">
    <location>
        <begin position="65"/>
        <end position="76"/>
    </location>
</feature>
<dbReference type="AlphaFoldDB" id="A0A6G1LI67"/>
<dbReference type="EMBL" id="ML995814">
    <property type="protein sequence ID" value="KAF2772587.1"/>
    <property type="molecule type" value="Genomic_DNA"/>
</dbReference>
<keyword evidence="3" id="KW-1185">Reference proteome</keyword>
<evidence type="ECO:0000313" key="2">
    <source>
        <dbReference type="EMBL" id="KAF2772587.1"/>
    </source>
</evidence>
<organism evidence="2 3">
    <name type="scientific">Teratosphaeria nubilosa</name>
    <dbReference type="NCBI Taxonomy" id="161662"/>
    <lineage>
        <taxon>Eukaryota</taxon>
        <taxon>Fungi</taxon>
        <taxon>Dikarya</taxon>
        <taxon>Ascomycota</taxon>
        <taxon>Pezizomycotina</taxon>
        <taxon>Dothideomycetes</taxon>
        <taxon>Dothideomycetidae</taxon>
        <taxon>Mycosphaerellales</taxon>
        <taxon>Teratosphaeriaceae</taxon>
        <taxon>Teratosphaeria</taxon>
    </lineage>
</organism>